<sequence>NNDLKSRLTGISSNSWTNSASNSANSLNSVASQQSLNVLKSSPKTKVAPINDINDWPTLGEVHKPETSKRNSSADENLTNDSAIPASVEPSVPSTPNKLANNHINDSTPPSLQSMSSSNHCNPNRDSSQTSQPQSSLDDEDSANEALDRDGGHSSGPGTGPESTATTPKSAKKKGI</sequence>
<evidence type="ECO:0000313" key="2">
    <source>
        <dbReference type="EMBL" id="CAD7660715.1"/>
    </source>
</evidence>
<feature type="compositionally biased region" description="Basic and acidic residues" evidence="1">
    <location>
        <begin position="61"/>
        <end position="73"/>
    </location>
</feature>
<feature type="compositionally biased region" description="Low complexity" evidence="1">
    <location>
        <begin position="107"/>
        <end position="118"/>
    </location>
</feature>
<proteinExistence type="predicted"/>
<reference evidence="2" key="1">
    <citation type="submission" date="2020-11" db="EMBL/GenBank/DDBJ databases">
        <authorList>
            <person name="Tran Van P."/>
        </authorList>
    </citation>
    <scope>NUCLEOTIDE SEQUENCE</scope>
</reference>
<feature type="non-terminal residue" evidence="2">
    <location>
        <position position="1"/>
    </location>
</feature>
<gene>
    <name evidence="2" type="ORF">ONB1V03_LOCUS17278</name>
</gene>
<dbReference type="EMBL" id="OC935881">
    <property type="protein sequence ID" value="CAD7660715.1"/>
    <property type="molecule type" value="Genomic_DNA"/>
</dbReference>
<dbReference type="EMBL" id="CAJPVJ010021056">
    <property type="protein sequence ID" value="CAG2177851.1"/>
    <property type="molecule type" value="Genomic_DNA"/>
</dbReference>
<name>A0A7R9QW72_9ACAR</name>
<protein>
    <submittedName>
        <fullName evidence="2">Uncharacterized protein</fullName>
    </submittedName>
</protein>
<feature type="non-terminal residue" evidence="2">
    <location>
        <position position="176"/>
    </location>
</feature>
<feature type="compositionally biased region" description="Polar residues" evidence="1">
    <location>
        <begin position="92"/>
        <end position="106"/>
    </location>
</feature>
<accession>A0A7R9QW72</accession>
<feature type="region of interest" description="Disordered" evidence="1">
    <location>
        <begin position="47"/>
        <end position="176"/>
    </location>
</feature>
<organism evidence="2">
    <name type="scientific">Oppiella nova</name>
    <dbReference type="NCBI Taxonomy" id="334625"/>
    <lineage>
        <taxon>Eukaryota</taxon>
        <taxon>Metazoa</taxon>
        <taxon>Ecdysozoa</taxon>
        <taxon>Arthropoda</taxon>
        <taxon>Chelicerata</taxon>
        <taxon>Arachnida</taxon>
        <taxon>Acari</taxon>
        <taxon>Acariformes</taxon>
        <taxon>Sarcoptiformes</taxon>
        <taxon>Oribatida</taxon>
        <taxon>Brachypylina</taxon>
        <taxon>Oppioidea</taxon>
        <taxon>Oppiidae</taxon>
        <taxon>Oppiella</taxon>
    </lineage>
</organism>
<dbReference type="OrthoDB" id="10593719at2759"/>
<dbReference type="AlphaFoldDB" id="A0A7R9QW72"/>
<dbReference type="Proteomes" id="UP000728032">
    <property type="component" value="Unassembled WGS sequence"/>
</dbReference>
<evidence type="ECO:0000256" key="1">
    <source>
        <dbReference type="SAM" id="MobiDB-lite"/>
    </source>
</evidence>
<feature type="region of interest" description="Disordered" evidence="1">
    <location>
        <begin position="1"/>
        <end position="25"/>
    </location>
</feature>
<feature type="compositionally biased region" description="Low complexity" evidence="1">
    <location>
        <begin position="12"/>
        <end position="25"/>
    </location>
</feature>
<feature type="compositionally biased region" description="Polar residues" evidence="1">
    <location>
        <begin position="119"/>
        <end position="136"/>
    </location>
</feature>
<keyword evidence="3" id="KW-1185">Reference proteome</keyword>
<evidence type="ECO:0000313" key="3">
    <source>
        <dbReference type="Proteomes" id="UP000728032"/>
    </source>
</evidence>